<feature type="active site" description="Proton donor" evidence="2">
    <location>
        <position position="43"/>
    </location>
</feature>
<accession>A0ABT5QP85</accession>
<dbReference type="PANTHER" id="PTHR35561:SF1">
    <property type="entry name" value="RNA 2',3'-CYCLIC PHOSPHODIESTERASE"/>
    <property type="match status" value="1"/>
</dbReference>
<comment type="function">
    <text evidence="2">Hydrolyzes RNA 2',3'-cyclic phosphodiester to an RNA 2'-phosphomonoester.</text>
</comment>
<feature type="active site" description="Proton acceptor" evidence="2">
    <location>
        <position position="124"/>
    </location>
</feature>
<gene>
    <name evidence="4" type="primary">thpR</name>
    <name evidence="4" type="ORF">LRP49_14125</name>
</gene>
<protein>
    <recommendedName>
        <fullName evidence="2">RNA 2',3'-cyclic phosphodiesterase</fullName>
        <shortName evidence="2">RNA 2',3'-CPDase</shortName>
        <ecNumber evidence="2">3.1.4.58</ecNumber>
    </recommendedName>
</protein>
<comment type="caution">
    <text evidence="4">The sequence shown here is derived from an EMBL/GenBank/DDBJ whole genome shotgun (WGS) entry which is preliminary data.</text>
</comment>
<dbReference type="Proteomes" id="UP001149821">
    <property type="component" value="Unassembled WGS sequence"/>
</dbReference>
<proteinExistence type="inferred from homology"/>
<dbReference type="SUPFAM" id="SSF55144">
    <property type="entry name" value="LigT-like"/>
    <property type="match status" value="1"/>
</dbReference>
<dbReference type="PANTHER" id="PTHR35561">
    <property type="entry name" value="RNA 2',3'-CYCLIC PHOSPHODIESTERASE"/>
    <property type="match status" value="1"/>
</dbReference>
<comment type="similarity">
    <text evidence="2">Belongs to the 2H phosphoesterase superfamily. ThpR family.</text>
</comment>
<sequence>MNRRLFFAIDLKDAANAASREEIIALKHVMGKHGCTIPDDNLHITLAFLGNVDATQYDACCQAADAIQLPSFTIHTTKTGFFTKPQILWLGIAQSPSLARLVTPIQAIRRTVLGQSDTHSYLPHISLLRKAQPLKDDVDLRTSLQVKYFGLYASEPSPTGRGVQYICLNRWALTGASPLER</sequence>
<dbReference type="InterPro" id="IPR014051">
    <property type="entry name" value="Phosphoesterase_HXTX"/>
</dbReference>
<feature type="short sequence motif" description="HXTX 1" evidence="2">
    <location>
        <begin position="43"/>
        <end position="46"/>
    </location>
</feature>
<dbReference type="RefSeq" id="WP_274142946.1">
    <property type="nucleotide sequence ID" value="NZ_JAJUBB010000009.1"/>
</dbReference>
<dbReference type="InterPro" id="IPR004175">
    <property type="entry name" value="RNA_CPDase"/>
</dbReference>
<comment type="catalytic activity">
    <reaction evidence="2">
        <text>a 3'-end 2',3'-cyclophospho-ribonucleotide-RNA + H2O = a 3'-end 2'-phospho-ribonucleotide-RNA + H(+)</text>
        <dbReference type="Rhea" id="RHEA:11828"/>
        <dbReference type="Rhea" id="RHEA-COMP:10464"/>
        <dbReference type="Rhea" id="RHEA-COMP:17353"/>
        <dbReference type="ChEBI" id="CHEBI:15377"/>
        <dbReference type="ChEBI" id="CHEBI:15378"/>
        <dbReference type="ChEBI" id="CHEBI:83064"/>
        <dbReference type="ChEBI" id="CHEBI:173113"/>
        <dbReference type="EC" id="3.1.4.58"/>
    </reaction>
</comment>
<keyword evidence="5" id="KW-1185">Reference proteome</keyword>
<evidence type="ECO:0000313" key="4">
    <source>
        <dbReference type="EMBL" id="MDD1782310.1"/>
    </source>
</evidence>
<dbReference type="Gene3D" id="3.90.1140.10">
    <property type="entry name" value="Cyclic phosphodiesterase"/>
    <property type="match status" value="1"/>
</dbReference>
<keyword evidence="1 2" id="KW-0378">Hydrolase</keyword>
<reference evidence="4" key="1">
    <citation type="submission" date="2021-12" db="EMBL/GenBank/DDBJ databases">
        <title>Enterovibrio ZSDZ35 sp. nov. and Enterovibrio ZSDZ42 sp. nov., isolated from coastal seawater in Qingdao.</title>
        <authorList>
            <person name="Zhang P."/>
        </authorList>
    </citation>
    <scope>NUCLEOTIDE SEQUENCE</scope>
    <source>
        <strain evidence="4">ZSDZ35</strain>
    </source>
</reference>
<feature type="domain" description="Phosphoesterase HXTX" evidence="3">
    <location>
        <begin position="37"/>
        <end position="89"/>
    </location>
</feature>
<dbReference type="EMBL" id="JAJUBB010000009">
    <property type="protein sequence ID" value="MDD1782310.1"/>
    <property type="molecule type" value="Genomic_DNA"/>
</dbReference>
<evidence type="ECO:0000256" key="2">
    <source>
        <dbReference type="HAMAP-Rule" id="MF_01940"/>
    </source>
</evidence>
<evidence type="ECO:0000259" key="3">
    <source>
        <dbReference type="Pfam" id="PF02834"/>
    </source>
</evidence>
<dbReference type="Pfam" id="PF02834">
    <property type="entry name" value="LigT_PEase"/>
    <property type="match status" value="1"/>
</dbReference>
<dbReference type="EC" id="3.1.4.58" evidence="2"/>
<dbReference type="NCBIfam" id="TIGR02258">
    <property type="entry name" value="2_5_ligase"/>
    <property type="match status" value="1"/>
</dbReference>
<dbReference type="HAMAP" id="MF_01940">
    <property type="entry name" value="RNA_CPDase"/>
    <property type="match status" value="1"/>
</dbReference>
<evidence type="ECO:0000313" key="5">
    <source>
        <dbReference type="Proteomes" id="UP001149821"/>
    </source>
</evidence>
<name>A0ABT5QP85_9GAMM</name>
<comment type="caution">
    <text evidence="2">Lacks conserved residue(s) required for the propagation of feature annotation.</text>
</comment>
<dbReference type="InterPro" id="IPR009097">
    <property type="entry name" value="Cyclic_Pdiesterase"/>
</dbReference>
<evidence type="ECO:0000256" key="1">
    <source>
        <dbReference type="ARBA" id="ARBA00022801"/>
    </source>
</evidence>
<organism evidence="4 5">
    <name type="scientific">Enterovibrio qingdaonensis</name>
    <dbReference type="NCBI Taxonomy" id="2899818"/>
    <lineage>
        <taxon>Bacteria</taxon>
        <taxon>Pseudomonadati</taxon>
        <taxon>Pseudomonadota</taxon>
        <taxon>Gammaproteobacteria</taxon>
        <taxon>Vibrionales</taxon>
        <taxon>Vibrionaceae</taxon>
        <taxon>Enterovibrio</taxon>
    </lineage>
</organism>